<gene>
    <name evidence="1" type="ORF">Fcan01_26197</name>
</gene>
<evidence type="ECO:0000313" key="2">
    <source>
        <dbReference type="Proteomes" id="UP000198287"/>
    </source>
</evidence>
<reference evidence="1 2" key="1">
    <citation type="submission" date="2015-12" db="EMBL/GenBank/DDBJ databases">
        <title>The genome of Folsomia candida.</title>
        <authorList>
            <person name="Faddeeva A."/>
            <person name="Derks M.F."/>
            <person name="Anvar Y."/>
            <person name="Smit S."/>
            <person name="Van Straalen N."/>
            <person name="Roelofs D."/>
        </authorList>
    </citation>
    <scope>NUCLEOTIDE SEQUENCE [LARGE SCALE GENOMIC DNA]</scope>
    <source>
        <strain evidence="1 2">VU population</strain>
        <tissue evidence="1">Whole body</tissue>
    </source>
</reference>
<protein>
    <submittedName>
        <fullName evidence="1">Uncharacterized protein</fullName>
    </submittedName>
</protein>
<name>A0A226D0P4_FOLCA</name>
<comment type="caution">
    <text evidence="1">The sequence shown here is derived from an EMBL/GenBank/DDBJ whole genome shotgun (WGS) entry which is preliminary data.</text>
</comment>
<accession>A0A226D0P4</accession>
<evidence type="ECO:0000313" key="1">
    <source>
        <dbReference type="EMBL" id="OXA39165.1"/>
    </source>
</evidence>
<keyword evidence="2" id="KW-1185">Reference proteome</keyword>
<dbReference type="AlphaFoldDB" id="A0A226D0P4"/>
<dbReference type="EMBL" id="LNIX01000041">
    <property type="protein sequence ID" value="OXA39165.1"/>
    <property type="molecule type" value="Genomic_DNA"/>
</dbReference>
<proteinExistence type="predicted"/>
<dbReference type="Proteomes" id="UP000198287">
    <property type="component" value="Unassembled WGS sequence"/>
</dbReference>
<sequence length="151" mass="17211">MGHDKGLALVITKVQGGHSGSTKSGFKLFSGITPKSRWFLVVASILLKVPWQSTELLTTHLVFISRIRNSTYMTVPWIWAPESLAGSNGMDLLTSLNTRYNWTLEFIDFMRQSRQFGQHLYHCLVDGEDAEYGNVRYPQLEQEYQPINPCV</sequence>
<organism evidence="1 2">
    <name type="scientific">Folsomia candida</name>
    <name type="common">Springtail</name>
    <dbReference type="NCBI Taxonomy" id="158441"/>
    <lineage>
        <taxon>Eukaryota</taxon>
        <taxon>Metazoa</taxon>
        <taxon>Ecdysozoa</taxon>
        <taxon>Arthropoda</taxon>
        <taxon>Hexapoda</taxon>
        <taxon>Collembola</taxon>
        <taxon>Entomobryomorpha</taxon>
        <taxon>Isotomoidea</taxon>
        <taxon>Isotomidae</taxon>
        <taxon>Proisotominae</taxon>
        <taxon>Folsomia</taxon>
    </lineage>
</organism>